<evidence type="ECO:0000256" key="1">
    <source>
        <dbReference type="ARBA" id="ARBA00001946"/>
    </source>
</evidence>
<organism evidence="9 10">
    <name type="scientific">Handroanthus impetiginosus</name>
    <dbReference type="NCBI Taxonomy" id="429701"/>
    <lineage>
        <taxon>Eukaryota</taxon>
        <taxon>Viridiplantae</taxon>
        <taxon>Streptophyta</taxon>
        <taxon>Embryophyta</taxon>
        <taxon>Tracheophyta</taxon>
        <taxon>Spermatophyta</taxon>
        <taxon>Magnoliopsida</taxon>
        <taxon>eudicotyledons</taxon>
        <taxon>Gunneridae</taxon>
        <taxon>Pentapetalae</taxon>
        <taxon>asterids</taxon>
        <taxon>lamiids</taxon>
        <taxon>Lamiales</taxon>
        <taxon>Bignoniaceae</taxon>
        <taxon>Crescentiina</taxon>
        <taxon>Tabebuia alliance</taxon>
        <taxon>Handroanthus</taxon>
    </lineage>
</organism>
<evidence type="ECO:0000313" key="10">
    <source>
        <dbReference type="Proteomes" id="UP000231279"/>
    </source>
</evidence>
<dbReference type="Pfam" id="PF00004">
    <property type="entry name" value="AAA"/>
    <property type="match status" value="1"/>
</dbReference>
<comment type="caution">
    <text evidence="9">The sequence shown here is derived from an EMBL/GenBank/DDBJ whole genome shotgun (WGS) entry which is preliminary data.</text>
</comment>
<dbReference type="InterPro" id="IPR003960">
    <property type="entry name" value="ATPase_AAA_CS"/>
</dbReference>
<dbReference type="OrthoDB" id="10251412at2759"/>
<comment type="catalytic activity">
    <reaction evidence="5">
        <text>ATP + H2O = ADP + phosphate + H(+)</text>
        <dbReference type="Rhea" id="RHEA:13065"/>
        <dbReference type="ChEBI" id="CHEBI:15377"/>
        <dbReference type="ChEBI" id="CHEBI:15378"/>
        <dbReference type="ChEBI" id="CHEBI:30616"/>
        <dbReference type="ChEBI" id="CHEBI:43474"/>
        <dbReference type="ChEBI" id="CHEBI:456216"/>
    </reaction>
</comment>
<reference evidence="10" key="1">
    <citation type="journal article" date="2018" name="Gigascience">
        <title>Genome assembly of the Pink Ipe (Handroanthus impetiginosus, Bignoniaceae), a highly valued, ecologically keystone Neotropical timber forest tree.</title>
        <authorList>
            <person name="Silva-Junior O.B."/>
            <person name="Grattapaglia D."/>
            <person name="Novaes E."/>
            <person name="Collevatti R.G."/>
        </authorList>
    </citation>
    <scope>NUCLEOTIDE SEQUENCE [LARGE SCALE GENOMIC DNA]</scope>
    <source>
        <strain evidence="10">cv. UFG-1</strain>
    </source>
</reference>
<keyword evidence="4" id="KW-0460">Magnesium</keyword>
<keyword evidence="6" id="KW-0547">Nucleotide-binding</keyword>
<sequence length="517" mass="59199">MSAPESNLATAKTILSAVGSIAATAVLVRGVAQDFLPPEFQDYIFSGIRNFFSRFSNQLTLVIEEFDGLSNNEIYEAAEIYLGQRIGPSTRRLKISKPEKEKNFNITMERDEEFVDIYNGEKFKWVWICRKTETRNFYNPRDMNSTLKSEVRSFELTFHKKNKDLVISSYLPYLENEAKKKKHEKKTIKIFTVDYDNMYDINNMWTPVTLDHPATFDTLAMDFDQKEMILKDLDGFVKRREYYRKVGKAWKRGYLLYGPPGTGKSSLIAAIANYLNFDVYDLEFELTEVKRNSDLRKLLVATANKSVLVVEDIDCTIDLQEKLANRSTSQPEFHHQEESKVTLSGLLNFIDGLWSSCGDERIIIFTTNHIEKLDPALLRPGRMDVHINMSYCTPCGFKLLAQNYLGIKDHALFKEVDDLIGTAKATPAEVAEQLLRTDDPNVSLQGLINFMHKKIEENEKAEADKAKAAEKAKAEADKQETIKSEEIKESADKQETIKPEEIKENIEQNGEAPDKKN</sequence>
<evidence type="ECO:0000256" key="7">
    <source>
        <dbReference type="SAM" id="MobiDB-lite"/>
    </source>
</evidence>
<dbReference type="InterPro" id="IPR003959">
    <property type="entry name" value="ATPase_AAA_core"/>
</dbReference>
<dbReference type="STRING" id="429701.A0A2G9HE03"/>
<dbReference type="GO" id="GO:0005524">
    <property type="term" value="F:ATP binding"/>
    <property type="evidence" value="ECO:0007669"/>
    <property type="project" value="UniProtKB-KW"/>
</dbReference>
<feature type="region of interest" description="Disordered" evidence="7">
    <location>
        <begin position="460"/>
        <end position="517"/>
    </location>
</feature>
<evidence type="ECO:0000256" key="4">
    <source>
        <dbReference type="ARBA" id="ARBA00022842"/>
    </source>
</evidence>
<dbReference type="PANTHER" id="PTHR23070">
    <property type="entry name" value="BCS1 AAA-TYPE ATPASE"/>
    <property type="match status" value="1"/>
</dbReference>
<dbReference type="InterPro" id="IPR003593">
    <property type="entry name" value="AAA+_ATPase"/>
</dbReference>
<dbReference type="EMBL" id="NKXS01002016">
    <property type="protein sequence ID" value="PIN15762.1"/>
    <property type="molecule type" value="Genomic_DNA"/>
</dbReference>
<dbReference type="SMART" id="SM00382">
    <property type="entry name" value="AAA"/>
    <property type="match status" value="1"/>
</dbReference>
<comment type="cofactor">
    <cofactor evidence="1">
        <name>Mg(2+)</name>
        <dbReference type="ChEBI" id="CHEBI:18420"/>
    </cofactor>
</comment>
<dbReference type="InterPro" id="IPR025753">
    <property type="entry name" value="AAA_N_dom"/>
</dbReference>
<evidence type="ECO:0000256" key="5">
    <source>
        <dbReference type="ARBA" id="ARBA00049360"/>
    </source>
</evidence>
<dbReference type="CDD" id="cd19510">
    <property type="entry name" value="RecA-like_BCS1"/>
    <property type="match status" value="1"/>
</dbReference>
<dbReference type="InterPro" id="IPR027417">
    <property type="entry name" value="P-loop_NTPase"/>
</dbReference>
<evidence type="ECO:0000259" key="8">
    <source>
        <dbReference type="SMART" id="SM00382"/>
    </source>
</evidence>
<dbReference type="AlphaFoldDB" id="A0A2G9HE03"/>
<dbReference type="PROSITE" id="PS00674">
    <property type="entry name" value="AAA"/>
    <property type="match status" value="1"/>
</dbReference>
<accession>A0A2G9HE03</accession>
<protein>
    <submittedName>
        <fullName evidence="9">AAA+-type ATPase</fullName>
    </submittedName>
</protein>
<dbReference type="Proteomes" id="UP000231279">
    <property type="component" value="Unassembled WGS sequence"/>
</dbReference>
<gene>
    <name evidence="9" type="ORF">CDL12_11571</name>
</gene>
<dbReference type="InterPro" id="IPR050747">
    <property type="entry name" value="Mitochondrial_chaperone_BCS1"/>
</dbReference>
<dbReference type="Gene3D" id="6.10.280.40">
    <property type="match status" value="1"/>
</dbReference>
<keyword evidence="3" id="KW-0378">Hydrolase</keyword>
<keyword evidence="10" id="KW-1185">Reference proteome</keyword>
<dbReference type="Gene3D" id="3.40.50.300">
    <property type="entry name" value="P-loop containing nucleotide triphosphate hydrolases"/>
    <property type="match status" value="1"/>
</dbReference>
<keyword evidence="6" id="KW-0067">ATP-binding</keyword>
<dbReference type="InterPro" id="IPR058017">
    <property type="entry name" value="At3g28540-like_C"/>
</dbReference>
<dbReference type="SUPFAM" id="SSF52540">
    <property type="entry name" value="P-loop containing nucleoside triphosphate hydrolases"/>
    <property type="match status" value="1"/>
</dbReference>
<proteinExistence type="inferred from homology"/>
<evidence type="ECO:0000256" key="3">
    <source>
        <dbReference type="ARBA" id="ARBA00022801"/>
    </source>
</evidence>
<dbReference type="Pfam" id="PF25568">
    <property type="entry name" value="AAA_lid_At3g28540"/>
    <property type="match status" value="1"/>
</dbReference>
<evidence type="ECO:0000256" key="6">
    <source>
        <dbReference type="RuleBase" id="RU003651"/>
    </source>
</evidence>
<dbReference type="Pfam" id="PF14363">
    <property type="entry name" value="AAA_assoc"/>
    <property type="match status" value="1"/>
</dbReference>
<comment type="similarity">
    <text evidence="2">Belongs to the AAA ATPase family. BCS1 subfamily.</text>
</comment>
<evidence type="ECO:0000313" key="9">
    <source>
        <dbReference type="EMBL" id="PIN15762.1"/>
    </source>
</evidence>
<dbReference type="GO" id="GO:0016887">
    <property type="term" value="F:ATP hydrolysis activity"/>
    <property type="evidence" value="ECO:0007669"/>
    <property type="project" value="InterPro"/>
</dbReference>
<evidence type="ECO:0000256" key="2">
    <source>
        <dbReference type="ARBA" id="ARBA00007448"/>
    </source>
</evidence>
<name>A0A2G9HE03_9LAMI</name>
<feature type="domain" description="AAA+ ATPase" evidence="8">
    <location>
        <begin position="250"/>
        <end position="393"/>
    </location>
</feature>
<dbReference type="GO" id="GO:0006950">
    <property type="term" value="P:response to stress"/>
    <property type="evidence" value="ECO:0007669"/>
    <property type="project" value="UniProtKB-ARBA"/>
</dbReference>